<evidence type="ECO:0000256" key="16">
    <source>
        <dbReference type="ARBA" id="ARBA00023209"/>
    </source>
</evidence>
<evidence type="ECO:0000256" key="7">
    <source>
        <dbReference type="ARBA" id="ARBA00019373"/>
    </source>
</evidence>
<evidence type="ECO:0000256" key="19">
    <source>
        <dbReference type="SAM" id="Phobius"/>
    </source>
</evidence>
<accession>A0A7Y9LPD5</accession>
<comment type="similarity">
    <text evidence="5 18">Belongs to the CDS family.</text>
</comment>
<organism evidence="20 21">
    <name type="scientific">Pigmentiphaga litoralis</name>
    <dbReference type="NCBI Taxonomy" id="516702"/>
    <lineage>
        <taxon>Bacteria</taxon>
        <taxon>Pseudomonadati</taxon>
        <taxon>Pseudomonadota</taxon>
        <taxon>Betaproteobacteria</taxon>
        <taxon>Burkholderiales</taxon>
        <taxon>Alcaligenaceae</taxon>
        <taxon>Pigmentiphaga</taxon>
    </lineage>
</organism>
<comment type="caution">
    <text evidence="20">The sequence shown here is derived from an EMBL/GenBank/DDBJ whole genome shotgun (WGS) entry which is preliminary data.</text>
</comment>
<evidence type="ECO:0000256" key="17">
    <source>
        <dbReference type="ARBA" id="ARBA00023264"/>
    </source>
</evidence>
<dbReference type="PANTHER" id="PTHR46382">
    <property type="entry name" value="PHOSPHATIDATE CYTIDYLYLTRANSFERASE"/>
    <property type="match status" value="1"/>
</dbReference>
<evidence type="ECO:0000256" key="8">
    <source>
        <dbReference type="ARBA" id="ARBA00022475"/>
    </source>
</evidence>
<evidence type="ECO:0000256" key="12">
    <source>
        <dbReference type="ARBA" id="ARBA00022695"/>
    </source>
</evidence>
<evidence type="ECO:0000256" key="6">
    <source>
        <dbReference type="ARBA" id="ARBA00012487"/>
    </source>
</evidence>
<keyword evidence="8" id="KW-1003">Cell membrane</keyword>
<dbReference type="PROSITE" id="PS01315">
    <property type="entry name" value="CDS"/>
    <property type="match status" value="1"/>
</dbReference>
<evidence type="ECO:0000256" key="15">
    <source>
        <dbReference type="ARBA" id="ARBA00023136"/>
    </source>
</evidence>
<comment type="catalytic activity">
    <reaction evidence="1 18">
        <text>a 1,2-diacyl-sn-glycero-3-phosphate + CTP + H(+) = a CDP-1,2-diacyl-sn-glycerol + diphosphate</text>
        <dbReference type="Rhea" id="RHEA:16229"/>
        <dbReference type="ChEBI" id="CHEBI:15378"/>
        <dbReference type="ChEBI" id="CHEBI:33019"/>
        <dbReference type="ChEBI" id="CHEBI:37563"/>
        <dbReference type="ChEBI" id="CHEBI:58332"/>
        <dbReference type="ChEBI" id="CHEBI:58608"/>
        <dbReference type="EC" id="2.7.7.41"/>
    </reaction>
</comment>
<comment type="subcellular location">
    <subcellularLocation>
        <location evidence="2">Cell membrane</location>
        <topology evidence="2">Multi-pass membrane protein</topology>
    </subcellularLocation>
</comment>
<keyword evidence="9" id="KW-0444">Lipid biosynthesis</keyword>
<dbReference type="EMBL" id="JACBYR010000001">
    <property type="protein sequence ID" value="NYE84330.1"/>
    <property type="molecule type" value="Genomic_DNA"/>
</dbReference>
<dbReference type="GO" id="GO:0004605">
    <property type="term" value="F:phosphatidate cytidylyltransferase activity"/>
    <property type="evidence" value="ECO:0007669"/>
    <property type="project" value="UniProtKB-EC"/>
</dbReference>
<dbReference type="EC" id="2.7.7.41" evidence="6 18"/>
<sequence length="282" mass="29620">MLGQRVITAVVLLIILAAALAVPSPLPFHVLMALFVSAALWEWWRLTLGRPHGAVDKAGVGPEVIAAVVLGVVLIGWQAATSVAWTAPSTGWLTLWSVLSLIWLLIIVPSLFRADAKAPARNLMLTVFAPFALVAAWGALMAAHARGVTFLLTLLAVVWVADIAAYFTGKALGKRKLAPHISPGKTLEGAMGGIAGVIVFVVICTFFPSTFGAALAARWTLAGAIVIALLLACLSIAGDLFESLLKRRAGYKDSSNLLPGHGGVFDRIDALIPVLPLALLLS</sequence>
<dbReference type="InterPro" id="IPR000374">
    <property type="entry name" value="PC_trans"/>
</dbReference>
<keyword evidence="15 19" id="KW-0472">Membrane</keyword>
<gene>
    <name evidence="20" type="ORF">FHW18_003601</name>
</gene>
<dbReference type="UniPathway" id="UPA00557">
    <property type="reaction ID" value="UER00614"/>
</dbReference>
<evidence type="ECO:0000256" key="2">
    <source>
        <dbReference type="ARBA" id="ARBA00004651"/>
    </source>
</evidence>
<dbReference type="RefSeq" id="WP_179588026.1">
    <property type="nucleotide sequence ID" value="NZ_JACBYR010000001.1"/>
</dbReference>
<feature type="transmembrane region" description="Helical" evidence="19">
    <location>
        <begin position="149"/>
        <end position="169"/>
    </location>
</feature>
<keyword evidence="11 18" id="KW-0812">Transmembrane</keyword>
<keyword evidence="21" id="KW-1185">Reference proteome</keyword>
<evidence type="ECO:0000256" key="5">
    <source>
        <dbReference type="ARBA" id="ARBA00010185"/>
    </source>
</evidence>
<dbReference type="AlphaFoldDB" id="A0A7Y9LPD5"/>
<feature type="transmembrane region" description="Helical" evidence="19">
    <location>
        <begin position="92"/>
        <end position="112"/>
    </location>
</feature>
<keyword evidence="13 19" id="KW-1133">Transmembrane helix</keyword>
<feature type="transmembrane region" description="Helical" evidence="19">
    <location>
        <begin position="124"/>
        <end position="143"/>
    </location>
</feature>
<evidence type="ECO:0000256" key="18">
    <source>
        <dbReference type="RuleBase" id="RU003938"/>
    </source>
</evidence>
<feature type="transmembrane region" description="Helical" evidence="19">
    <location>
        <begin position="221"/>
        <end position="241"/>
    </location>
</feature>
<evidence type="ECO:0000256" key="1">
    <source>
        <dbReference type="ARBA" id="ARBA00001698"/>
    </source>
</evidence>
<name>A0A7Y9LPD5_9BURK</name>
<evidence type="ECO:0000256" key="11">
    <source>
        <dbReference type="ARBA" id="ARBA00022692"/>
    </source>
</evidence>
<feature type="transmembrane region" description="Helical" evidence="19">
    <location>
        <begin position="31"/>
        <end position="48"/>
    </location>
</feature>
<evidence type="ECO:0000313" key="21">
    <source>
        <dbReference type="Proteomes" id="UP000542125"/>
    </source>
</evidence>
<comment type="pathway">
    <text evidence="4">Lipid metabolism.</text>
</comment>
<evidence type="ECO:0000256" key="3">
    <source>
        <dbReference type="ARBA" id="ARBA00005119"/>
    </source>
</evidence>
<evidence type="ECO:0000256" key="10">
    <source>
        <dbReference type="ARBA" id="ARBA00022679"/>
    </source>
</evidence>
<keyword evidence="14" id="KW-0443">Lipid metabolism</keyword>
<evidence type="ECO:0000256" key="4">
    <source>
        <dbReference type="ARBA" id="ARBA00005189"/>
    </source>
</evidence>
<dbReference type="GO" id="GO:0005886">
    <property type="term" value="C:plasma membrane"/>
    <property type="evidence" value="ECO:0007669"/>
    <property type="project" value="UniProtKB-SubCell"/>
</dbReference>
<dbReference type="Proteomes" id="UP000542125">
    <property type="component" value="Unassembled WGS sequence"/>
</dbReference>
<reference evidence="20 21" key="1">
    <citation type="submission" date="2020-07" db="EMBL/GenBank/DDBJ databases">
        <title>Genomic Encyclopedia of Type Strains, Phase IV (KMG-V): Genome sequencing to study the core and pangenomes of soil and plant-associated prokaryotes.</title>
        <authorList>
            <person name="Whitman W."/>
        </authorList>
    </citation>
    <scope>NUCLEOTIDE SEQUENCE [LARGE SCALE GENOMIC DNA]</scope>
    <source>
        <strain evidence="20 21">SAS40</strain>
    </source>
</reference>
<evidence type="ECO:0000313" key="20">
    <source>
        <dbReference type="EMBL" id="NYE84330.1"/>
    </source>
</evidence>
<dbReference type="PANTHER" id="PTHR46382:SF1">
    <property type="entry name" value="PHOSPHATIDATE CYTIDYLYLTRANSFERASE"/>
    <property type="match status" value="1"/>
</dbReference>
<proteinExistence type="inferred from homology"/>
<evidence type="ECO:0000256" key="9">
    <source>
        <dbReference type="ARBA" id="ARBA00022516"/>
    </source>
</evidence>
<dbReference type="Pfam" id="PF01148">
    <property type="entry name" value="CTP_transf_1"/>
    <property type="match status" value="1"/>
</dbReference>
<dbReference type="GO" id="GO:0016024">
    <property type="term" value="P:CDP-diacylglycerol biosynthetic process"/>
    <property type="evidence" value="ECO:0007669"/>
    <property type="project" value="UniProtKB-UniPathway"/>
</dbReference>
<evidence type="ECO:0000256" key="14">
    <source>
        <dbReference type="ARBA" id="ARBA00023098"/>
    </source>
</evidence>
<evidence type="ECO:0000256" key="13">
    <source>
        <dbReference type="ARBA" id="ARBA00022989"/>
    </source>
</evidence>
<feature type="transmembrane region" description="Helical" evidence="19">
    <location>
        <begin position="60"/>
        <end position="80"/>
    </location>
</feature>
<keyword evidence="16" id="KW-0594">Phospholipid biosynthesis</keyword>
<feature type="transmembrane region" description="Helical" evidence="19">
    <location>
        <begin position="190"/>
        <end position="215"/>
    </location>
</feature>
<comment type="pathway">
    <text evidence="3 18">Phospholipid metabolism; CDP-diacylglycerol biosynthesis; CDP-diacylglycerol from sn-glycerol 3-phosphate: step 3/3.</text>
</comment>
<keyword evidence="12 18" id="KW-0548">Nucleotidyltransferase</keyword>
<protein>
    <recommendedName>
        <fullName evidence="7 18">Phosphatidate cytidylyltransferase</fullName>
        <ecNumber evidence="6 18">2.7.7.41</ecNumber>
    </recommendedName>
</protein>
<keyword evidence="17" id="KW-1208">Phospholipid metabolism</keyword>
<keyword evidence="10 18" id="KW-0808">Transferase</keyword>